<dbReference type="InterPro" id="IPR046959">
    <property type="entry name" value="PRK1-6/SRF4-like"/>
</dbReference>
<sequence>MLFSSSFLPAFVFLLSTSTLISSSRLQQDCTYLSQVFYPALNGHSWFNDSRWEDSDSDKCCSWFGVECKVIFELRVYGLNLPSNNLFGEFPSDIDKLDGLNYLKLDDNHIFGRIPPNINRMTQLQYISLEGSKLNGSIPDEFFTLELRHVNFNYNDLWGEIPGTLRIFKSYDYFGFKDNQLLGKVPPFNMSDDSDGCDLRGNQFTCIWPGVPSSWRGTSDLVSCESLLSDGPSLSDLLKVGVSIGVVLIIVVIVACLLCRRRYRRRQKTSPNVLASTNELIEYPAKPGDAYSIDSTNPAAGRVYPVLVTGVAYRQGKVQRDFFPENEEQIEIRVGEQVLVKQIRPDHWVYGRNLNRNEEKDGLFPLKCVSL</sequence>
<dbReference type="InterPro" id="IPR036028">
    <property type="entry name" value="SH3-like_dom_sf"/>
</dbReference>
<dbReference type="Proteomes" id="UP001479436">
    <property type="component" value="Unassembled WGS sequence"/>
</dbReference>
<protein>
    <recommendedName>
        <fullName evidence="5">SH3 domain-containing protein</fullName>
    </recommendedName>
</protein>
<dbReference type="SUPFAM" id="SSF52058">
    <property type="entry name" value="L domain-like"/>
    <property type="match status" value="1"/>
</dbReference>
<evidence type="ECO:0000313" key="6">
    <source>
        <dbReference type="EMBL" id="KAK9764903.1"/>
    </source>
</evidence>
<keyword evidence="7" id="KW-1185">Reference proteome</keyword>
<keyword evidence="1 2" id="KW-0728">SH3 domain</keyword>
<evidence type="ECO:0000256" key="3">
    <source>
        <dbReference type="SAM" id="Phobius"/>
    </source>
</evidence>
<evidence type="ECO:0000256" key="1">
    <source>
        <dbReference type="ARBA" id="ARBA00022443"/>
    </source>
</evidence>
<feature type="transmembrane region" description="Helical" evidence="3">
    <location>
        <begin position="237"/>
        <end position="259"/>
    </location>
</feature>
<dbReference type="Gene3D" id="3.80.10.10">
    <property type="entry name" value="Ribonuclease Inhibitor"/>
    <property type="match status" value="1"/>
</dbReference>
<evidence type="ECO:0000256" key="2">
    <source>
        <dbReference type="PROSITE-ProRule" id="PRU00192"/>
    </source>
</evidence>
<dbReference type="PANTHER" id="PTHR48007:SF4">
    <property type="entry name" value="LEUCINE-RICH REPEAT RECEPTOR-LIKE PROTEIN KINASE PXC1"/>
    <property type="match status" value="1"/>
</dbReference>
<organism evidence="6 7">
    <name type="scientific">Basidiobolus ranarum</name>
    <dbReference type="NCBI Taxonomy" id="34480"/>
    <lineage>
        <taxon>Eukaryota</taxon>
        <taxon>Fungi</taxon>
        <taxon>Fungi incertae sedis</taxon>
        <taxon>Zoopagomycota</taxon>
        <taxon>Entomophthoromycotina</taxon>
        <taxon>Basidiobolomycetes</taxon>
        <taxon>Basidiobolales</taxon>
        <taxon>Basidiobolaceae</taxon>
        <taxon>Basidiobolus</taxon>
    </lineage>
</organism>
<evidence type="ECO:0000313" key="7">
    <source>
        <dbReference type="Proteomes" id="UP001479436"/>
    </source>
</evidence>
<keyword evidence="3" id="KW-0812">Transmembrane</keyword>
<reference evidence="6 7" key="1">
    <citation type="submission" date="2023-04" db="EMBL/GenBank/DDBJ databases">
        <title>Genome of Basidiobolus ranarum AG-B5.</title>
        <authorList>
            <person name="Stajich J.E."/>
            <person name="Carter-House D."/>
            <person name="Gryganskyi A."/>
        </authorList>
    </citation>
    <scope>NUCLEOTIDE SEQUENCE [LARGE SCALE GENOMIC DNA]</scope>
    <source>
        <strain evidence="6 7">AG-B5</strain>
    </source>
</reference>
<feature type="chain" id="PRO_5045398777" description="SH3 domain-containing protein" evidence="4">
    <location>
        <begin position="24"/>
        <end position="371"/>
    </location>
</feature>
<dbReference type="Gene3D" id="2.30.30.40">
    <property type="entry name" value="SH3 Domains"/>
    <property type="match status" value="1"/>
</dbReference>
<feature type="domain" description="SH3" evidence="5">
    <location>
        <begin position="311"/>
        <end position="371"/>
    </location>
</feature>
<dbReference type="PROSITE" id="PS50002">
    <property type="entry name" value="SH3"/>
    <property type="match status" value="1"/>
</dbReference>
<name>A0ABR2WTP0_9FUNG</name>
<gene>
    <name evidence="6" type="ORF">K7432_007209</name>
</gene>
<dbReference type="PANTHER" id="PTHR48007">
    <property type="entry name" value="LEUCINE-RICH REPEAT RECEPTOR-LIKE PROTEIN KINASE PXC1"/>
    <property type="match status" value="1"/>
</dbReference>
<keyword evidence="3" id="KW-1133">Transmembrane helix</keyword>
<keyword evidence="3" id="KW-0472">Membrane</keyword>
<comment type="caution">
    <text evidence="6">The sequence shown here is derived from an EMBL/GenBank/DDBJ whole genome shotgun (WGS) entry which is preliminary data.</text>
</comment>
<dbReference type="InterPro" id="IPR001452">
    <property type="entry name" value="SH3_domain"/>
</dbReference>
<accession>A0ABR2WTP0</accession>
<evidence type="ECO:0000259" key="5">
    <source>
        <dbReference type="PROSITE" id="PS50002"/>
    </source>
</evidence>
<dbReference type="InterPro" id="IPR032675">
    <property type="entry name" value="LRR_dom_sf"/>
</dbReference>
<dbReference type="SUPFAM" id="SSF50044">
    <property type="entry name" value="SH3-domain"/>
    <property type="match status" value="1"/>
</dbReference>
<dbReference type="EMBL" id="JASJQH010000347">
    <property type="protein sequence ID" value="KAK9764903.1"/>
    <property type="molecule type" value="Genomic_DNA"/>
</dbReference>
<keyword evidence="4" id="KW-0732">Signal</keyword>
<proteinExistence type="predicted"/>
<evidence type="ECO:0000256" key="4">
    <source>
        <dbReference type="SAM" id="SignalP"/>
    </source>
</evidence>
<feature type="signal peptide" evidence="4">
    <location>
        <begin position="1"/>
        <end position="23"/>
    </location>
</feature>